<gene>
    <name evidence="1" type="ORF">L1987_64972</name>
</gene>
<dbReference type="Proteomes" id="UP001056120">
    <property type="component" value="Linkage Group LG22"/>
</dbReference>
<proteinExistence type="predicted"/>
<keyword evidence="2" id="KW-1185">Reference proteome</keyword>
<organism evidence="1 2">
    <name type="scientific">Smallanthus sonchifolius</name>
    <dbReference type="NCBI Taxonomy" id="185202"/>
    <lineage>
        <taxon>Eukaryota</taxon>
        <taxon>Viridiplantae</taxon>
        <taxon>Streptophyta</taxon>
        <taxon>Embryophyta</taxon>
        <taxon>Tracheophyta</taxon>
        <taxon>Spermatophyta</taxon>
        <taxon>Magnoliopsida</taxon>
        <taxon>eudicotyledons</taxon>
        <taxon>Gunneridae</taxon>
        <taxon>Pentapetalae</taxon>
        <taxon>asterids</taxon>
        <taxon>campanulids</taxon>
        <taxon>Asterales</taxon>
        <taxon>Asteraceae</taxon>
        <taxon>Asteroideae</taxon>
        <taxon>Heliantheae alliance</taxon>
        <taxon>Millerieae</taxon>
        <taxon>Smallanthus</taxon>
    </lineage>
</organism>
<comment type="caution">
    <text evidence="1">The sequence shown here is derived from an EMBL/GenBank/DDBJ whole genome shotgun (WGS) entry which is preliminary data.</text>
</comment>
<name>A0ACB9BT39_9ASTR</name>
<evidence type="ECO:0000313" key="1">
    <source>
        <dbReference type="EMBL" id="KAI3725194.1"/>
    </source>
</evidence>
<evidence type="ECO:0000313" key="2">
    <source>
        <dbReference type="Proteomes" id="UP001056120"/>
    </source>
</evidence>
<accession>A0ACB9BT39</accession>
<dbReference type="EMBL" id="CM042039">
    <property type="protein sequence ID" value="KAI3725194.1"/>
    <property type="molecule type" value="Genomic_DNA"/>
</dbReference>
<protein>
    <submittedName>
        <fullName evidence="1">Uncharacterized protein</fullName>
    </submittedName>
</protein>
<sequence length="135" mass="14752">MKTCETLTMSLPKEIIHSLGKCPTSRDLWEALKKMGETTSQAFVVLIKEVLEKQGDSQSDSSADLTDSESIHSGESTQSTKSDMMTEVSFQTVEDDLSESEIDTEPVIVAQKGEADDDVFMAPGASSLEEKDTLR</sequence>
<reference evidence="1 2" key="2">
    <citation type="journal article" date="2022" name="Mol. Ecol. Resour.">
        <title>The genomes of chicory, endive, great burdock and yacon provide insights into Asteraceae paleo-polyploidization history and plant inulin production.</title>
        <authorList>
            <person name="Fan W."/>
            <person name="Wang S."/>
            <person name="Wang H."/>
            <person name="Wang A."/>
            <person name="Jiang F."/>
            <person name="Liu H."/>
            <person name="Zhao H."/>
            <person name="Xu D."/>
            <person name="Zhang Y."/>
        </authorList>
    </citation>
    <scope>NUCLEOTIDE SEQUENCE [LARGE SCALE GENOMIC DNA]</scope>
    <source>
        <strain evidence="2">cv. Yunnan</strain>
        <tissue evidence="1">Leaves</tissue>
    </source>
</reference>
<reference evidence="2" key="1">
    <citation type="journal article" date="2022" name="Mol. Ecol. Resour.">
        <title>The genomes of chicory, endive, great burdock and yacon provide insights into Asteraceae palaeo-polyploidization history and plant inulin production.</title>
        <authorList>
            <person name="Fan W."/>
            <person name="Wang S."/>
            <person name="Wang H."/>
            <person name="Wang A."/>
            <person name="Jiang F."/>
            <person name="Liu H."/>
            <person name="Zhao H."/>
            <person name="Xu D."/>
            <person name="Zhang Y."/>
        </authorList>
    </citation>
    <scope>NUCLEOTIDE SEQUENCE [LARGE SCALE GENOMIC DNA]</scope>
    <source>
        <strain evidence="2">cv. Yunnan</strain>
    </source>
</reference>